<reference evidence="1 2" key="1">
    <citation type="journal article" date="2015" name="Nat. Commun.">
        <title>Lucilia cuprina genome unlocks parasitic fly biology to underpin future interventions.</title>
        <authorList>
            <person name="Anstead C.A."/>
            <person name="Korhonen P.K."/>
            <person name="Young N.D."/>
            <person name="Hall R.S."/>
            <person name="Jex A.R."/>
            <person name="Murali S.C."/>
            <person name="Hughes D.S."/>
            <person name="Lee S.F."/>
            <person name="Perry T."/>
            <person name="Stroehlein A.J."/>
            <person name="Ansell B.R."/>
            <person name="Breugelmans B."/>
            <person name="Hofmann A."/>
            <person name="Qu J."/>
            <person name="Dugan S."/>
            <person name="Lee S.L."/>
            <person name="Chao H."/>
            <person name="Dinh H."/>
            <person name="Han Y."/>
            <person name="Doddapaneni H.V."/>
            <person name="Worley K.C."/>
            <person name="Muzny D.M."/>
            <person name="Ioannidis P."/>
            <person name="Waterhouse R.M."/>
            <person name="Zdobnov E.M."/>
            <person name="James P.J."/>
            <person name="Bagnall N.H."/>
            <person name="Kotze A.C."/>
            <person name="Gibbs R.A."/>
            <person name="Richards S."/>
            <person name="Batterham P."/>
            <person name="Gasser R.B."/>
        </authorList>
    </citation>
    <scope>NUCLEOTIDE SEQUENCE [LARGE SCALE GENOMIC DNA]</scope>
    <source>
        <strain evidence="1 2">LS</strain>
        <tissue evidence="1">Full body</tissue>
    </source>
</reference>
<accession>A0A0L0BWA9</accession>
<dbReference type="OrthoDB" id="7920838at2759"/>
<proteinExistence type="predicted"/>
<dbReference type="Proteomes" id="UP000037069">
    <property type="component" value="Unassembled WGS sequence"/>
</dbReference>
<evidence type="ECO:0000313" key="2">
    <source>
        <dbReference type="Proteomes" id="UP000037069"/>
    </source>
</evidence>
<dbReference type="EMBL" id="JRES01001345">
    <property type="protein sequence ID" value="KNC23519.1"/>
    <property type="molecule type" value="Genomic_DNA"/>
</dbReference>
<dbReference type="AlphaFoldDB" id="A0A0L0BWA9"/>
<protein>
    <recommendedName>
        <fullName evidence="3">Protein bag-of-marbles</fullName>
    </recommendedName>
</protein>
<organism evidence="1 2">
    <name type="scientific">Lucilia cuprina</name>
    <name type="common">Green bottle fly</name>
    <name type="synonym">Australian sheep blowfly</name>
    <dbReference type="NCBI Taxonomy" id="7375"/>
    <lineage>
        <taxon>Eukaryota</taxon>
        <taxon>Metazoa</taxon>
        <taxon>Ecdysozoa</taxon>
        <taxon>Arthropoda</taxon>
        <taxon>Hexapoda</taxon>
        <taxon>Insecta</taxon>
        <taxon>Pterygota</taxon>
        <taxon>Neoptera</taxon>
        <taxon>Endopterygota</taxon>
        <taxon>Diptera</taxon>
        <taxon>Brachycera</taxon>
        <taxon>Muscomorpha</taxon>
        <taxon>Oestroidea</taxon>
        <taxon>Calliphoridae</taxon>
        <taxon>Luciliinae</taxon>
        <taxon>Lucilia</taxon>
    </lineage>
</organism>
<sequence>MSSAEYNTTYAAPDMLQLNMDNISKELNDLIVTGEQEFGMTQQFPAANVASVMQNNLHVPAYAKPNFQLYQPCAANGMQFSKHNLNYYGTLQQSMTFANNTYNNFAASQTNYTPPYAFLKAGKNFGHSTLGSSQVLNTNVTDTPTYEFHYLRSNGEYEKKFSTSCNSLGSTGTYRKIPRFAHKHFNQKLSNAATDNDHIKLDLSLVDFNENSTVRHLFELLRDLHCALAEVPPSSEANENSQYVETFAPADAKKSAMPTTLNVQNQVKQACRKLSIFICDMQRLLDNNKTFDLQMHAECEFYLNTLRQYLNQLELFKTIEMEHKRGQFLKEKIKGRPIRMQKRLDVVSSSSSFRQLLQKLLIL</sequence>
<evidence type="ECO:0000313" key="1">
    <source>
        <dbReference type="EMBL" id="KNC23519.1"/>
    </source>
</evidence>
<name>A0A0L0BWA9_LUCCU</name>
<evidence type="ECO:0008006" key="3">
    <source>
        <dbReference type="Google" id="ProtNLM"/>
    </source>
</evidence>
<gene>
    <name evidence="1" type="ORF">FF38_00792</name>
</gene>
<keyword evidence="2" id="KW-1185">Reference proteome</keyword>
<comment type="caution">
    <text evidence="1">The sequence shown here is derived from an EMBL/GenBank/DDBJ whole genome shotgun (WGS) entry which is preliminary data.</text>
</comment>